<dbReference type="Proteomes" id="UP001163603">
    <property type="component" value="Chromosome 5"/>
</dbReference>
<proteinExistence type="predicted"/>
<evidence type="ECO:0000313" key="2">
    <source>
        <dbReference type="Proteomes" id="UP001163603"/>
    </source>
</evidence>
<protein>
    <submittedName>
        <fullName evidence="1">Uncharacterized protein</fullName>
    </submittedName>
</protein>
<organism evidence="1 2">
    <name type="scientific">Pistacia integerrima</name>
    <dbReference type="NCBI Taxonomy" id="434235"/>
    <lineage>
        <taxon>Eukaryota</taxon>
        <taxon>Viridiplantae</taxon>
        <taxon>Streptophyta</taxon>
        <taxon>Embryophyta</taxon>
        <taxon>Tracheophyta</taxon>
        <taxon>Spermatophyta</taxon>
        <taxon>Magnoliopsida</taxon>
        <taxon>eudicotyledons</taxon>
        <taxon>Gunneridae</taxon>
        <taxon>Pentapetalae</taxon>
        <taxon>rosids</taxon>
        <taxon>malvids</taxon>
        <taxon>Sapindales</taxon>
        <taxon>Anacardiaceae</taxon>
        <taxon>Pistacia</taxon>
    </lineage>
</organism>
<dbReference type="EMBL" id="CM047740">
    <property type="protein sequence ID" value="KAJ0039802.1"/>
    <property type="molecule type" value="Genomic_DNA"/>
</dbReference>
<accession>A0ACC0YMW5</accession>
<comment type="caution">
    <text evidence="1">The sequence shown here is derived from an EMBL/GenBank/DDBJ whole genome shotgun (WGS) entry which is preliminary data.</text>
</comment>
<keyword evidence="2" id="KW-1185">Reference proteome</keyword>
<reference evidence="2" key="1">
    <citation type="journal article" date="2023" name="G3 (Bethesda)">
        <title>Genome assembly and association tests identify interacting loci associated with vigor, precocity, and sex in interspecific pistachio rootstocks.</title>
        <authorList>
            <person name="Palmer W."/>
            <person name="Jacygrad E."/>
            <person name="Sagayaradj S."/>
            <person name="Cavanaugh K."/>
            <person name="Han R."/>
            <person name="Bertier L."/>
            <person name="Beede B."/>
            <person name="Kafkas S."/>
            <person name="Golino D."/>
            <person name="Preece J."/>
            <person name="Michelmore R."/>
        </authorList>
    </citation>
    <scope>NUCLEOTIDE SEQUENCE [LARGE SCALE GENOMIC DNA]</scope>
</reference>
<gene>
    <name evidence="1" type="ORF">Pint_26747</name>
</gene>
<evidence type="ECO:0000313" key="1">
    <source>
        <dbReference type="EMBL" id="KAJ0039802.1"/>
    </source>
</evidence>
<sequence length="209" mass="22630">MILSWLVNYVSCKIASSVMSLDTAKENNLPVATYYTMLKGLWDDLTMYTIDKACEHYGASKAHQTVLVIQVLMGLNDSYSQIRGQILPNDPLPPLSKVSSGHGSGHSYHHAAATIIDQTDKKESTSVPTPYQFTPKQCEKLLGLLKSTNSSPLSIAFSIGLGDIEDNWTRSNPSNFTDDSSPMAISGPSNPSCKSPSISKPHPSVANLN</sequence>
<name>A0ACC0YMW5_9ROSI</name>